<dbReference type="SMART" id="SM00042">
    <property type="entry name" value="CUB"/>
    <property type="match status" value="2"/>
</dbReference>
<evidence type="ECO:0000313" key="5">
    <source>
        <dbReference type="EnsemblMetazoa" id="XP_014249931.1"/>
    </source>
</evidence>
<protein>
    <recommendedName>
        <fullName evidence="4">CUB domain-containing protein</fullName>
    </recommendedName>
</protein>
<dbReference type="KEGG" id="clec:106666907"/>
<dbReference type="CDD" id="cd00041">
    <property type="entry name" value="CUB"/>
    <property type="match status" value="2"/>
</dbReference>
<dbReference type="Pfam" id="PF00431">
    <property type="entry name" value="CUB"/>
    <property type="match status" value="2"/>
</dbReference>
<evidence type="ECO:0000313" key="6">
    <source>
        <dbReference type="Proteomes" id="UP000494040"/>
    </source>
</evidence>
<keyword evidence="1" id="KW-1015">Disulfide bond</keyword>
<dbReference type="GeneID" id="106666907"/>
<dbReference type="OMA" id="YPPRTRC"/>
<evidence type="ECO:0000259" key="4">
    <source>
        <dbReference type="PROSITE" id="PS01180"/>
    </source>
</evidence>
<dbReference type="PANTHER" id="PTHR47537">
    <property type="entry name" value="CUBILIN"/>
    <property type="match status" value="1"/>
</dbReference>
<evidence type="ECO:0000256" key="1">
    <source>
        <dbReference type="ARBA" id="ARBA00023157"/>
    </source>
</evidence>
<keyword evidence="3" id="KW-0472">Membrane</keyword>
<dbReference type="Gene3D" id="2.60.120.290">
    <property type="entry name" value="Spermadhesin, CUB domain"/>
    <property type="match status" value="2"/>
</dbReference>
<dbReference type="PROSITE" id="PS01180">
    <property type="entry name" value="CUB"/>
    <property type="match status" value="2"/>
</dbReference>
<dbReference type="EnsemblMetazoa" id="XM_014394445.2">
    <property type="protein sequence ID" value="XP_014249931.1"/>
    <property type="gene ID" value="LOC106666907"/>
</dbReference>
<dbReference type="InterPro" id="IPR035914">
    <property type="entry name" value="Sperma_CUB_dom_sf"/>
</dbReference>
<dbReference type="PANTHER" id="PTHR47537:SF2">
    <property type="entry name" value="CUBILIN"/>
    <property type="match status" value="1"/>
</dbReference>
<sequence length="351" mass="39834">MSNTELISTGNQLYLEFTSSSEWPGHGFTATYHYEELKEKKGDELAKLTDIGPAVSAARSSCDVKISSDSTKKGQLFSPGFPVGYLSGTKCRYEFQAAGKERIKIVFTYFNLFTRNTVKAKECNGEDSVTPYVVIDGRFEKLESYCGNTIPKPIMSNGPRIVLEFNSFNSSKGSGGFRAEYSFVKDFGITTGKQLTDYPCAFRYSSKDGHSGSFHSPNFPGLYPRETECHYFFHRTTAQKTKIYFDFFDIEGVFPCDTGTASDYVEFFNFMDNDKMHTRYCGQLDPFEIEKESRFFRITFRSNDRLDGMGFNASYKFINHPIVHKKIPISFSSAVTPGSFWMLCAFLLLNH</sequence>
<feature type="domain" description="CUB" evidence="4">
    <location>
        <begin position="62"/>
        <end position="184"/>
    </location>
</feature>
<proteinExistence type="predicted"/>
<dbReference type="RefSeq" id="XP_014249931.1">
    <property type="nucleotide sequence ID" value="XM_014394445.2"/>
</dbReference>
<organism evidence="5 6">
    <name type="scientific">Cimex lectularius</name>
    <name type="common">Bed bug</name>
    <name type="synonym">Acanthia lectularia</name>
    <dbReference type="NCBI Taxonomy" id="79782"/>
    <lineage>
        <taxon>Eukaryota</taxon>
        <taxon>Metazoa</taxon>
        <taxon>Ecdysozoa</taxon>
        <taxon>Arthropoda</taxon>
        <taxon>Hexapoda</taxon>
        <taxon>Insecta</taxon>
        <taxon>Pterygota</taxon>
        <taxon>Neoptera</taxon>
        <taxon>Paraneoptera</taxon>
        <taxon>Hemiptera</taxon>
        <taxon>Heteroptera</taxon>
        <taxon>Panheteroptera</taxon>
        <taxon>Cimicomorpha</taxon>
        <taxon>Cimicidae</taxon>
        <taxon>Cimex</taxon>
    </lineage>
</organism>
<dbReference type="OrthoDB" id="6369184at2759"/>
<keyword evidence="6" id="KW-1185">Reference proteome</keyword>
<dbReference type="GO" id="GO:0005886">
    <property type="term" value="C:plasma membrane"/>
    <property type="evidence" value="ECO:0007669"/>
    <property type="project" value="TreeGrafter"/>
</dbReference>
<keyword evidence="3" id="KW-0812">Transmembrane</keyword>
<comment type="caution">
    <text evidence="2">Lacks conserved residue(s) required for the propagation of feature annotation.</text>
</comment>
<feature type="transmembrane region" description="Helical" evidence="3">
    <location>
        <begin position="329"/>
        <end position="349"/>
    </location>
</feature>
<dbReference type="Proteomes" id="UP000494040">
    <property type="component" value="Unassembled WGS sequence"/>
</dbReference>
<evidence type="ECO:0000256" key="2">
    <source>
        <dbReference type="PROSITE-ProRule" id="PRU00059"/>
    </source>
</evidence>
<dbReference type="SUPFAM" id="SSF49854">
    <property type="entry name" value="Spermadhesin, CUB domain"/>
    <property type="match status" value="2"/>
</dbReference>
<reference evidence="5" key="1">
    <citation type="submission" date="2022-01" db="UniProtKB">
        <authorList>
            <consortium name="EnsemblMetazoa"/>
        </authorList>
    </citation>
    <scope>IDENTIFICATION</scope>
</reference>
<evidence type="ECO:0000256" key="3">
    <source>
        <dbReference type="SAM" id="Phobius"/>
    </source>
</evidence>
<name>A0A8I6THQ3_CIMLE</name>
<dbReference type="InterPro" id="IPR053207">
    <property type="entry name" value="Non-NMDA_GluR_Accessory"/>
</dbReference>
<accession>A0A8I6THQ3</accession>
<dbReference type="InterPro" id="IPR000859">
    <property type="entry name" value="CUB_dom"/>
</dbReference>
<keyword evidence="3" id="KW-1133">Transmembrane helix</keyword>
<dbReference type="AlphaFoldDB" id="A0A8I6THQ3"/>
<feature type="domain" description="CUB" evidence="4">
    <location>
        <begin position="200"/>
        <end position="318"/>
    </location>
</feature>